<sequence length="293" mass="32077">MAVLAVDPPTFLALDQALNDHDFQKSRTLEMAVLAVDPPTFLALDHALNDHDFQKSRTLDPSLADMVISSYNGLKSDEDQPPVEDQHIQDPCSTIRPPPCREDPRDSPHPWALPNPGSAVMVGTNFQDPDMRWAKTTDIKKLEQSSVYGHIFVLVNSGLCAYEFQDGPLPDLSNVGHGFLAEFSCYITSNNLAGLIGLRVLGGGPCRHVGMFELVLDQRTIMLGNSIVKGCRPTRVTGWTFESSDGKPRVCQSNETHAEMSSGNHKVFNSGKPLPKLENVDDIKAVLVEAGVM</sequence>
<feature type="region of interest" description="Disordered" evidence="1">
    <location>
        <begin position="73"/>
        <end position="107"/>
    </location>
</feature>
<evidence type="ECO:0000313" key="2">
    <source>
        <dbReference type="EMBL" id="CRK11324.1"/>
    </source>
</evidence>
<dbReference type="EMBL" id="CVQH01002780">
    <property type="protein sequence ID" value="CRK11324.1"/>
    <property type="molecule type" value="Genomic_DNA"/>
</dbReference>
<keyword evidence="3" id="KW-1185">Reference proteome</keyword>
<gene>
    <name evidence="2" type="ORF">BN1708_010129</name>
</gene>
<dbReference type="Proteomes" id="UP000044602">
    <property type="component" value="Unassembled WGS sequence"/>
</dbReference>
<reference evidence="2 3" key="1">
    <citation type="submission" date="2015-05" db="EMBL/GenBank/DDBJ databases">
        <authorList>
            <person name="Wang D.B."/>
            <person name="Wang M."/>
        </authorList>
    </citation>
    <scope>NUCLEOTIDE SEQUENCE [LARGE SCALE GENOMIC DNA]</scope>
    <source>
        <strain evidence="2">VL1</strain>
    </source>
</reference>
<organism evidence="2 3">
    <name type="scientific">Verticillium longisporum</name>
    <name type="common">Verticillium dahliae var. longisporum</name>
    <dbReference type="NCBI Taxonomy" id="100787"/>
    <lineage>
        <taxon>Eukaryota</taxon>
        <taxon>Fungi</taxon>
        <taxon>Dikarya</taxon>
        <taxon>Ascomycota</taxon>
        <taxon>Pezizomycotina</taxon>
        <taxon>Sordariomycetes</taxon>
        <taxon>Hypocreomycetidae</taxon>
        <taxon>Glomerellales</taxon>
        <taxon>Plectosphaerellaceae</taxon>
        <taxon>Verticillium</taxon>
    </lineage>
</organism>
<evidence type="ECO:0000313" key="3">
    <source>
        <dbReference type="Proteomes" id="UP000044602"/>
    </source>
</evidence>
<dbReference type="AlphaFoldDB" id="A0A0G4KNK1"/>
<name>A0A0G4KNK1_VERLO</name>
<evidence type="ECO:0000256" key="1">
    <source>
        <dbReference type="SAM" id="MobiDB-lite"/>
    </source>
</evidence>
<protein>
    <submittedName>
        <fullName evidence="2">Uncharacterized protein</fullName>
    </submittedName>
</protein>
<accession>A0A0G4KNK1</accession>
<proteinExistence type="predicted"/>